<organism evidence="2 3">
    <name type="scientific">Ephemerocybe angulata</name>
    <dbReference type="NCBI Taxonomy" id="980116"/>
    <lineage>
        <taxon>Eukaryota</taxon>
        <taxon>Fungi</taxon>
        <taxon>Dikarya</taxon>
        <taxon>Basidiomycota</taxon>
        <taxon>Agaricomycotina</taxon>
        <taxon>Agaricomycetes</taxon>
        <taxon>Agaricomycetidae</taxon>
        <taxon>Agaricales</taxon>
        <taxon>Agaricineae</taxon>
        <taxon>Psathyrellaceae</taxon>
        <taxon>Ephemerocybe</taxon>
    </lineage>
</organism>
<keyword evidence="3" id="KW-1185">Reference proteome</keyword>
<dbReference type="EMBL" id="JACGCI010000278">
    <property type="protein sequence ID" value="KAF6741176.1"/>
    <property type="molecule type" value="Genomic_DNA"/>
</dbReference>
<comment type="caution">
    <text evidence="2">The sequence shown here is derived from an EMBL/GenBank/DDBJ whole genome shotgun (WGS) entry which is preliminary data.</text>
</comment>
<gene>
    <name evidence="2" type="ORF">DFP72DRAFT_1084709</name>
</gene>
<feature type="region of interest" description="Disordered" evidence="1">
    <location>
        <begin position="463"/>
        <end position="502"/>
    </location>
</feature>
<sequence length="502" mass="53042">MPASTQNPAAAAHLSAGGQPNATDNSPVNPSQAQSNSDDAMVQDQLVPADANPFLSHGNSSTTAGSLFQTANAVNLTQQGWLNATQTNTLPAPAAPAQLSQADIDIQDAMNIAHHVAAQNAAAAAAAAAAAPPAVPVPLAAPVPPAVPFAQPPAAAAIPAAMGMVNAAPALQVTPLQPILGPLPTIELDEGIITRRMTDQQRTFFTTNEPTDVFFNLANDWSSHKAENARPIVLKILVGSGRWEETALLVAIGEPQSQRNRKNWHPIWWWKARGLSPAAADALVRAACLVSEIGTLFVHRLPLPTFHTITILVGITVESTPINVVVLGGEIRGALANNATVRGFIDQHRTNRAEDVEGTDPLARFFDSIRVTCRQPPTNRSDLHPIWSLSMQPCTTDPATRAFLRDLIRAQPIVTSLGTAFPSGSSAELWCQVCQCTTHPADYCPWTTLPGWRQVDFKSRPVVNGNHSRRGAGRGNNTGGGRGGGRGARGRGGYAGSYNGPY</sequence>
<name>A0A8H6H7X6_9AGAR</name>
<dbReference type="Proteomes" id="UP000521943">
    <property type="component" value="Unassembled WGS sequence"/>
</dbReference>
<evidence type="ECO:0000313" key="2">
    <source>
        <dbReference type="EMBL" id="KAF6741176.1"/>
    </source>
</evidence>
<evidence type="ECO:0000256" key="1">
    <source>
        <dbReference type="SAM" id="MobiDB-lite"/>
    </source>
</evidence>
<feature type="compositionally biased region" description="Gly residues" evidence="1">
    <location>
        <begin position="473"/>
        <end position="495"/>
    </location>
</feature>
<accession>A0A8H6H7X6</accession>
<protein>
    <submittedName>
        <fullName evidence="2">Uncharacterized protein</fullName>
    </submittedName>
</protein>
<proteinExistence type="predicted"/>
<evidence type="ECO:0000313" key="3">
    <source>
        <dbReference type="Proteomes" id="UP000521943"/>
    </source>
</evidence>
<feature type="region of interest" description="Disordered" evidence="1">
    <location>
        <begin position="1"/>
        <end position="39"/>
    </location>
</feature>
<reference evidence="2 3" key="1">
    <citation type="submission" date="2020-07" db="EMBL/GenBank/DDBJ databases">
        <title>Comparative genomics of pyrophilous fungi reveals a link between fire events and developmental genes.</title>
        <authorList>
            <consortium name="DOE Joint Genome Institute"/>
            <person name="Steindorff A.S."/>
            <person name="Carver A."/>
            <person name="Calhoun S."/>
            <person name="Stillman K."/>
            <person name="Liu H."/>
            <person name="Lipzen A."/>
            <person name="Pangilinan J."/>
            <person name="Labutti K."/>
            <person name="Bruns T.D."/>
            <person name="Grigoriev I.V."/>
        </authorList>
    </citation>
    <scope>NUCLEOTIDE SEQUENCE [LARGE SCALE GENOMIC DNA]</scope>
    <source>
        <strain evidence="2 3">CBS 144469</strain>
    </source>
</reference>
<dbReference type="AlphaFoldDB" id="A0A8H6H7X6"/>
<feature type="compositionally biased region" description="Polar residues" evidence="1">
    <location>
        <begin position="18"/>
        <end position="38"/>
    </location>
</feature>